<dbReference type="GeneID" id="25733779"/>
<organism evidence="2 3">
    <name type="scientific">Monoraphidium neglectum</name>
    <dbReference type="NCBI Taxonomy" id="145388"/>
    <lineage>
        <taxon>Eukaryota</taxon>
        <taxon>Viridiplantae</taxon>
        <taxon>Chlorophyta</taxon>
        <taxon>core chlorophytes</taxon>
        <taxon>Chlorophyceae</taxon>
        <taxon>CS clade</taxon>
        <taxon>Sphaeropleales</taxon>
        <taxon>Selenastraceae</taxon>
        <taxon>Monoraphidium</taxon>
    </lineage>
</organism>
<dbReference type="EMBL" id="KK106150">
    <property type="protein sequence ID" value="KIY91905.1"/>
    <property type="molecule type" value="Genomic_DNA"/>
</dbReference>
<dbReference type="AlphaFoldDB" id="A0A0D2M8X5"/>
<name>A0A0D2M8X5_9CHLO</name>
<gene>
    <name evidence="2" type="ORF">MNEG_16057</name>
</gene>
<evidence type="ECO:0000313" key="2">
    <source>
        <dbReference type="EMBL" id="KIY91905.1"/>
    </source>
</evidence>
<feature type="region of interest" description="Disordered" evidence="1">
    <location>
        <begin position="77"/>
        <end position="126"/>
    </location>
</feature>
<proteinExistence type="predicted"/>
<protein>
    <submittedName>
        <fullName evidence="2">Uncharacterized protein</fullName>
    </submittedName>
</protein>
<dbReference type="KEGG" id="mng:MNEG_16057"/>
<feature type="non-terminal residue" evidence="2">
    <location>
        <position position="149"/>
    </location>
</feature>
<keyword evidence="3" id="KW-1185">Reference proteome</keyword>
<dbReference type="RefSeq" id="XP_013890925.1">
    <property type="nucleotide sequence ID" value="XM_014035471.1"/>
</dbReference>
<accession>A0A0D2M8X5</accession>
<evidence type="ECO:0000313" key="3">
    <source>
        <dbReference type="Proteomes" id="UP000054498"/>
    </source>
</evidence>
<reference evidence="2 3" key="1">
    <citation type="journal article" date="2013" name="BMC Genomics">
        <title>Reconstruction of the lipid metabolism for the microalga Monoraphidium neglectum from its genome sequence reveals characteristics suitable for biofuel production.</title>
        <authorList>
            <person name="Bogen C."/>
            <person name="Al-Dilaimi A."/>
            <person name="Albersmeier A."/>
            <person name="Wichmann J."/>
            <person name="Grundmann M."/>
            <person name="Rupp O."/>
            <person name="Lauersen K.J."/>
            <person name="Blifernez-Klassen O."/>
            <person name="Kalinowski J."/>
            <person name="Goesmann A."/>
            <person name="Mussgnug J.H."/>
            <person name="Kruse O."/>
        </authorList>
    </citation>
    <scope>NUCLEOTIDE SEQUENCE [LARGE SCALE GENOMIC DNA]</scope>
    <source>
        <strain evidence="2 3">SAG 48.87</strain>
    </source>
</reference>
<feature type="compositionally biased region" description="Basic and acidic residues" evidence="1">
    <location>
        <begin position="88"/>
        <end position="98"/>
    </location>
</feature>
<sequence length="149" mass="15393">MRVVERVLQQHNWLLRRCFGGCGGDAAALGGTAAADCRLAQACLPVRQAYHSGRSAGVWLARTTEHYSSLSTSCSFASSAQAGATPRAPDREDSRSSRQADGGGSSSAVGFAKGSSGGGDALMGGGGRELRLERLQRAAPADDLLRGIK</sequence>
<feature type="compositionally biased region" description="Gly residues" evidence="1">
    <location>
        <begin position="115"/>
        <end position="126"/>
    </location>
</feature>
<evidence type="ECO:0000256" key="1">
    <source>
        <dbReference type="SAM" id="MobiDB-lite"/>
    </source>
</evidence>
<dbReference type="Proteomes" id="UP000054498">
    <property type="component" value="Unassembled WGS sequence"/>
</dbReference>